<dbReference type="Proteomes" id="UP000186601">
    <property type="component" value="Unassembled WGS sequence"/>
</dbReference>
<sequence>KSASASVFYANYALFKAPNSIRRSVLPTLHIYYNDTTRPIIIEGEHRSAPYATYDTLYVRRFFHS</sequence>
<dbReference type="AlphaFoldDB" id="A0A2R6NNN7"/>
<organism evidence="1 2">
    <name type="scientific">Hermanssonia centrifuga</name>
    <dbReference type="NCBI Taxonomy" id="98765"/>
    <lineage>
        <taxon>Eukaryota</taxon>
        <taxon>Fungi</taxon>
        <taxon>Dikarya</taxon>
        <taxon>Basidiomycota</taxon>
        <taxon>Agaricomycotina</taxon>
        <taxon>Agaricomycetes</taxon>
        <taxon>Polyporales</taxon>
        <taxon>Meruliaceae</taxon>
        <taxon>Hermanssonia</taxon>
    </lineage>
</organism>
<comment type="caution">
    <text evidence="1">The sequence shown here is derived from an EMBL/GenBank/DDBJ whole genome shotgun (WGS) entry which is preliminary data.</text>
</comment>
<name>A0A2R6NNN7_9APHY</name>
<accession>A0A2R6NNN7</accession>
<gene>
    <name evidence="1" type="ORF">PHLCEN_2v10164</name>
</gene>
<reference evidence="1 2" key="1">
    <citation type="submission" date="2018-02" db="EMBL/GenBank/DDBJ databases">
        <title>Genome sequence of the basidiomycete white-rot fungus Phlebia centrifuga.</title>
        <authorList>
            <person name="Granchi Z."/>
            <person name="Peng M."/>
            <person name="de Vries R.P."/>
            <person name="Hilden K."/>
            <person name="Makela M.R."/>
            <person name="Grigoriev I."/>
            <person name="Riley R."/>
        </authorList>
    </citation>
    <scope>NUCLEOTIDE SEQUENCE [LARGE SCALE GENOMIC DNA]</scope>
    <source>
        <strain evidence="1 2">FBCC195</strain>
    </source>
</reference>
<keyword evidence="2" id="KW-1185">Reference proteome</keyword>
<evidence type="ECO:0000313" key="2">
    <source>
        <dbReference type="Proteomes" id="UP000186601"/>
    </source>
</evidence>
<protein>
    <submittedName>
        <fullName evidence="1">Uncharacterized protein</fullName>
    </submittedName>
</protein>
<evidence type="ECO:0000313" key="1">
    <source>
        <dbReference type="EMBL" id="PSR74051.1"/>
    </source>
</evidence>
<proteinExistence type="predicted"/>
<feature type="non-terminal residue" evidence="1">
    <location>
        <position position="1"/>
    </location>
</feature>
<dbReference type="EMBL" id="MLYV02001026">
    <property type="protein sequence ID" value="PSR74051.1"/>
    <property type="molecule type" value="Genomic_DNA"/>
</dbReference>